<evidence type="ECO:0000256" key="1">
    <source>
        <dbReference type="SAM" id="MobiDB-lite"/>
    </source>
</evidence>
<dbReference type="Pfam" id="PF15866">
    <property type="entry name" value="DUF4729"/>
    <property type="match status" value="1"/>
</dbReference>
<dbReference type="InterPro" id="IPR031732">
    <property type="entry name" value="DUF4729"/>
</dbReference>
<dbReference type="eggNOG" id="ENOG502TB8H">
    <property type="taxonomic scope" value="Eukaryota"/>
</dbReference>
<dbReference type="PhylomeDB" id="B3MBL0"/>
<dbReference type="STRING" id="7217.B3MBL0"/>
<keyword evidence="4" id="KW-1185">Reference proteome</keyword>
<feature type="domain" description="DUF4729" evidence="2">
    <location>
        <begin position="134"/>
        <end position="336"/>
    </location>
</feature>
<dbReference type="AlphaFoldDB" id="B3MBL0"/>
<feature type="region of interest" description="Disordered" evidence="1">
    <location>
        <begin position="1"/>
        <end position="24"/>
    </location>
</feature>
<dbReference type="HOGENOM" id="CLU_074664_0_0_1"/>
<dbReference type="GeneID" id="6496137"/>
<dbReference type="Proteomes" id="UP000007801">
    <property type="component" value="Unassembled WGS sequence"/>
</dbReference>
<proteinExistence type="predicted"/>
<dbReference type="KEGG" id="dan:6496137"/>
<name>B3MBL0_DROAN</name>
<sequence length="352" mass="40217">MESSQESKPSRRVTPSRLLDPEQYSIDDVYAQFETYRRQRQEEQQEQSLRLKKKFTLSADLRELTSNMENLRLGMQWLHDQQQLQQQKRDLLTQMDVNAIDVAPAEESLQSASSQDRGDAAEPTDLVISCGTSKCLFDGCGRKIDSQVLLLHYLCDHKHQMSSSSLSCLTLVEGERVVFSFQPQFCTFRVNQILGLLAYGGPLEEQFAPRGRKRHVYNSFLPDKHSHLKAHVPVVVLICRTAVHAALMDKKLARKAQLQERDNKRDQIYVIWVVTPCDRIQLNATLFLCGRDAAVRACTVVGVRKVNHSQDTARFMAVDANYWRLTFGEMEKLSNGFRDELNLEVGLTEPNA</sequence>
<evidence type="ECO:0000259" key="2">
    <source>
        <dbReference type="Pfam" id="PF15866"/>
    </source>
</evidence>
<gene>
    <name evidence="3" type="primary">Dana\GF13295</name>
    <name evidence="3" type="synonym">dana_GLEANR_13309</name>
    <name evidence="3" type="ORF">GF13295</name>
</gene>
<evidence type="ECO:0000313" key="3">
    <source>
        <dbReference type="EMBL" id="EDV37141.1"/>
    </source>
</evidence>
<reference evidence="3 4" key="1">
    <citation type="journal article" date="2007" name="Nature">
        <title>Evolution of genes and genomes on the Drosophila phylogeny.</title>
        <authorList>
            <consortium name="Drosophila 12 Genomes Consortium"/>
            <person name="Clark A.G."/>
            <person name="Eisen M.B."/>
            <person name="Smith D.R."/>
            <person name="Bergman C.M."/>
            <person name="Oliver B."/>
            <person name="Markow T.A."/>
            <person name="Kaufman T.C."/>
            <person name="Kellis M."/>
            <person name="Gelbart W."/>
            <person name="Iyer V.N."/>
            <person name="Pollard D.A."/>
            <person name="Sackton T.B."/>
            <person name="Larracuente A.M."/>
            <person name="Singh N.D."/>
            <person name="Abad J.P."/>
            <person name="Abt D.N."/>
            <person name="Adryan B."/>
            <person name="Aguade M."/>
            <person name="Akashi H."/>
            <person name="Anderson W.W."/>
            <person name="Aquadro C.F."/>
            <person name="Ardell D.H."/>
            <person name="Arguello R."/>
            <person name="Artieri C.G."/>
            <person name="Barbash D.A."/>
            <person name="Barker D."/>
            <person name="Barsanti P."/>
            <person name="Batterham P."/>
            <person name="Batzoglou S."/>
            <person name="Begun D."/>
            <person name="Bhutkar A."/>
            <person name="Blanco E."/>
            <person name="Bosak S.A."/>
            <person name="Bradley R.K."/>
            <person name="Brand A.D."/>
            <person name="Brent M.R."/>
            <person name="Brooks A.N."/>
            <person name="Brown R.H."/>
            <person name="Butlin R.K."/>
            <person name="Caggese C."/>
            <person name="Calvi B.R."/>
            <person name="Bernardo de Carvalho A."/>
            <person name="Caspi A."/>
            <person name="Castrezana S."/>
            <person name="Celniker S.E."/>
            <person name="Chang J.L."/>
            <person name="Chapple C."/>
            <person name="Chatterji S."/>
            <person name="Chinwalla A."/>
            <person name="Civetta A."/>
            <person name="Clifton S.W."/>
            <person name="Comeron J.M."/>
            <person name="Costello J.C."/>
            <person name="Coyne J.A."/>
            <person name="Daub J."/>
            <person name="David R.G."/>
            <person name="Delcher A.L."/>
            <person name="Delehaunty K."/>
            <person name="Do C.B."/>
            <person name="Ebling H."/>
            <person name="Edwards K."/>
            <person name="Eickbush T."/>
            <person name="Evans J.D."/>
            <person name="Filipski A."/>
            <person name="Findeiss S."/>
            <person name="Freyhult E."/>
            <person name="Fulton L."/>
            <person name="Fulton R."/>
            <person name="Garcia A.C."/>
            <person name="Gardiner A."/>
            <person name="Garfield D.A."/>
            <person name="Garvin B.E."/>
            <person name="Gibson G."/>
            <person name="Gilbert D."/>
            <person name="Gnerre S."/>
            <person name="Godfrey J."/>
            <person name="Good R."/>
            <person name="Gotea V."/>
            <person name="Gravely B."/>
            <person name="Greenberg A.J."/>
            <person name="Griffiths-Jones S."/>
            <person name="Gross S."/>
            <person name="Guigo R."/>
            <person name="Gustafson E.A."/>
            <person name="Haerty W."/>
            <person name="Hahn M.W."/>
            <person name="Halligan D.L."/>
            <person name="Halpern A.L."/>
            <person name="Halter G.M."/>
            <person name="Han M.V."/>
            <person name="Heger A."/>
            <person name="Hillier L."/>
            <person name="Hinrichs A.S."/>
            <person name="Holmes I."/>
            <person name="Hoskins R.A."/>
            <person name="Hubisz M.J."/>
            <person name="Hultmark D."/>
            <person name="Huntley M.A."/>
            <person name="Jaffe D.B."/>
            <person name="Jagadeeshan S."/>
            <person name="Jeck W.R."/>
            <person name="Johnson J."/>
            <person name="Jones C.D."/>
            <person name="Jordan W.C."/>
            <person name="Karpen G.H."/>
            <person name="Kataoka E."/>
            <person name="Keightley P.D."/>
            <person name="Kheradpour P."/>
            <person name="Kirkness E.F."/>
            <person name="Koerich L.B."/>
            <person name="Kristiansen K."/>
            <person name="Kudrna D."/>
            <person name="Kulathinal R.J."/>
            <person name="Kumar S."/>
            <person name="Kwok R."/>
            <person name="Lander E."/>
            <person name="Langley C.H."/>
            <person name="Lapoint R."/>
            <person name="Lazzaro B.P."/>
            <person name="Lee S.J."/>
            <person name="Levesque L."/>
            <person name="Li R."/>
            <person name="Lin C.F."/>
            <person name="Lin M.F."/>
            <person name="Lindblad-Toh K."/>
            <person name="Llopart A."/>
            <person name="Long M."/>
            <person name="Low L."/>
            <person name="Lozovsky E."/>
            <person name="Lu J."/>
            <person name="Luo M."/>
            <person name="Machado C.A."/>
            <person name="Makalowski W."/>
            <person name="Marzo M."/>
            <person name="Matsuda M."/>
            <person name="Matzkin L."/>
            <person name="McAllister B."/>
            <person name="McBride C.S."/>
            <person name="McKernan B."/>
            <person name="McKernan K."/>
            <person name="Mendez-Lago M."/>
            <person name="Minx P."/>
            <person name="Mollenhauer M.U."/>
            <person name="Montooth K."/>
            <person name="Mount S.M."/>
            <person name="Mu X."/>
            <person name="Myers E."/>
            <person name="Negre B."/>
            <person name="Newfeld S."/>
            <person name="Nielsen R."/>
            <person name="Noor M.A."/>
            <person name="O'Grady P."/>
            <person name="Pachter L."/>
            <person name="Papaceit M."/>
            <person name="Parisi M.J."/>
            <person name="Parisi M."/>
            <person name="Parts L."/>
            <person name="Pedersen J.S."/>
            <person name="Pesole G."/>
            <person name="Phillippy A.M."/>
            <person name="Ponting C.P."/>
            <person name="Pop M."/>
            <person name="Porcelli D."/>
            <person name="Powell J.R."/>
            <person name="Prohaska S."/>
            <person name="Pruitt K."/>
            <person name="Puig M."/>
            <person name="Quesneville H."/>
            <person name="Ram K.R."/>
            <person name="Rand D."/>
            <person name="Rasmussen M.D."/>
            <person name="Reed L.K."/>
            <person name="Reenan R."/>
            <person name="Reily A."/>
            <person name="Remington K.A."/>
            <person name="Rieger T.T."/>
            <person name="Ritchie M.G."/>
            <person name="Robin C."/>
            <person name="Rogers Y.H."/>
            <person name="Rohde C."/>
            <person name="Rozas J."/>
            <person name="Rubenfield M.J."/>
            <person name="Ruiz A."/>
            <person name="Russo S."/>
            <person name="Salzberg S.L."/>
            <person name="Sanchez-Gracia A."/>
            <person name="Saranga D.J."/>
            <person name="Sato H."/>
            <person name="Schaeffer S.W."/>
            <person name="Schatz M.C."/>
            <person name="Schlenke T."/>
            <person name="Schwartz R."/>
            <person name="Segarra C."/>
            <person name="Singh R.S."/>
            <person name="Sirot L."/>
            <person name="Sirota M."/>
            <person name="Sisneros N.B."/>
            <person name="Smith C.D."/>
            <person name="Smith T.F."/>
            <person name="Spieth J."/>
            <person name="Stage D.E."/>
            <person name="Stark A."/>
            <person name="Stephan W."/>
            <person name="Strausberg R.L."/>
            <person name="Strempel S."/>
            <person name="Sturgill D."/>
            <person name="Sutton G."/>
            <person name="Sutton G.G."/>
            <person name="Tao W."/>
            <person name="Teichmann S."/>
            <person name="Tobari Y.N."/>
            <person name="Tomimura Y."/>
            <person name="Tsolas J.M."/>
            <person name="Valente V.L."/>
            <person name="Venter E."/>
            <person name="Venter J.C."/>
            <person name="Vicario S."/>
            <person name="Vieira F.G."/>
            <person name="Vilella A.J."/>
            <person name="Villasante A."/>
            <person name="Walenz B."/>
            <person name="Wang J."/>
            <person name="Wasserman M."/>
            <person name="Watts T."/>
            <person name="Wilson D."/>
            <person name="Wilson R.K."/>
            <person name="Wing R.A."/>
            <person name="Wolfner M.F."/>
            <person name="Wong A."/>
            <person name="Wong G.K."/>
            <person name="Wu C.I."/>
            <person name="Wu G."/>
            <person name="Yamamoto D."/>
            <person name="Yang H.P."/>
            <person name="Yang S.P."/>
            <person name="Yorke J.A."/>
            <person name="Yoshida K."/>
            <person name="Zdobnov E."/>
            <person name="Zhang P."/>
            <person name="Zhang Y."/>
            <person name="Zimin A.V."/>
            <person name="Baldwin J."/>
            <person name="Abdouelleil A."/>
            <person name="Abdulkadir J."/>
            <person name="Abebe A."/>
            <person name="Abera B."/>
            <person name="Abreu J."/>
            <person name="Acer S.C."/>
            <person name="Aftuck L."/>
            <person name="Alexander A."/>
            <person name="An P."/>
            <person name="Anderson E."/>
            <person name="Anderson S."/>
            <person name="Arachi H."/>
            <person name="Azer M."/>
            <person name="Bachantsang P."/>
            <person name="Barry A."/>
            <person name="Bayul T."/>
            <person name="Berlin A."/>
            <person name="Bessette D."/>
            <person name="Bloom T."/>
            <person name="Blye J."/>
            <person name="Boguslavskiy L."/>
            <person name="Bonnet C."/>
            <person name="Boukhgalter B."/>
            <person name="Bourzgui I."/>
            <person name="Brown A."/>
            <person name="Cahill P."/>
            <person name="Channer S."/>
            <person name="Cheshatsang Y."/>
            <person name="Chuda L."/>
            <person name="Citroen M."/>
            <person name="Collymore A."/>
            <person name="Cooke P."/>
            <person name="Costello M."/>
            <person name="D'Aco K."/>
            <person name="Daza R."/>
            <person name="De Haan G."/>
            <person name="DeGray S."/>
            <person name="DeMaso C."/>
            <person name="Dhargay N."/>
            <person name="Dooley K."/>
            <person name="Dooley E."/>
            <person name="Doricent M."/>
            <person name="Dorje P."/>
            <person name="Dorjee K."/>
            <person name="Dupes A."/>
            <person name="Elong R."/>
            <person name="Falk J."/>
            <person name="Farina A."/>
            <person name="Faro S."/>
            <person name="Ferguson D."/>
            <person name="Fisher S."/>
            <person name="Foley C.D."/>
            <person name="Franke A."/>
            <person name="Friedrich D."/>
            <person name="Gadbois L."/>
            <person name="Gearin G."/>
            <person name="Gearin C.R."/>
            <person name="Giannoukos G."/>
            <person name="Goode T."/>
            <person name="Graham J."/>
            <person name="Grandbois E."/>
            <person name="Grewal S."/>
            <person name="Gyaltsen K."/>
            <person name="Hafez N."/>
            <person name="Hagos B."/>
            <person name="Hall J."/>
            <person name="Henson C."/>
            <person name="Hollinger A."/>
            <person name="Honan T."/>
            <person name="Huard M.D."/>
            <person name="Hughes L."/>
            <person name="Hurhula B."/>
            <person name="Husby M.E."/>
            <person name="Kamat A."/>
            <person name="Kanga B."/>
            <person name="Kashin S."/>
            <person name="Khazanovich D."/>
            <person name="Kisner P."/>
            <person name="Lance K."/>
            <person name="Lara M."/>
            <person name="Lee W."/>
            <person name="Lennon N."/>
            <person name="Letendre F."/>
            <person name="LeVine R."/>
            <person name="Lipovsky A."/>
            <person name="Liu X."/>
            <person name="Liu J."/>
            <person name="Liu S."/>
            <person name="Lokyitsang T."/>
            <person name="Lokyitsang Y."/>
            <person name="Lubonja R."/>
            <person name="Lui A."/>
            <person name="MacDonald P."/>
            <person name="Magnisalis V."/>
            <person name="Maru K."/>
            <person name="Matthews C."/>
            <person name="McCusker W."/>
            <person name="McDonough S."/>
            <person name="Mehta T."/>
            <person name="Meldrim J."/>
            <person name="Meneus L."/>
            <person name="Mihai O."/>
            <person name="Mihalev A."/>
            <person name="Mihova T."/>
            <person name="Mittelman R."/>
            <person name="Mlenga V."/>
            <person name="Montmayeur A."/>
            <person name="Mulrain L."/>
            <person name="Navidi A."/>
            <person name="Naylor J."/>
            <person name="Negash T."/>
            <person name="Nguyen T."/>
            <person name="Nguyen N."/>
            <person name="Nicol R."/>
            <person name="Norbu C."/>
            <person name="Norbu N."/>
            <person name="Novod N."/>
            <person name="O'Neill B."/>
            <person name="Osman S."/>
            <person name="Markiewicz E."/>
            <person name="Oyono O.L."/>
            <person name="Patti C."/>
            <person name="Phunkhang P."/>
            <person name="Pierre F."/>
            <person name="Priest M."/>
            <person name="Raghuraman S."/>
            <person name="Rege F."/>
            <person name="Reyes R."/>
            <person name="Rise C."/>
            <person name="Rogov P."/>
            <person name="Ross K."/>
            <person name="Ryan E."/>
            <person name="Settipalli S."/>
            <person name="Shea T."/>
            <person name="Sherpa N."/>
            <person name="Shi L."/>
            <person name="Shih D."/>
            <person name="Sparrow T."/>
            <person name="Spaulding J."/>
            <person name="Stalker J."/>
            <person name="Stange-Thomann N."/>
            <person name="Stavropoulos S."/>
            <person name="Stone C."/>
            <person name="Strader C."/>
            <person name="Tesfaye S."/>
            <person name="Thomson T."/>
            <person name="Thoulutsang Y."/>
            <person name="Thoulutsang D."/>
            <person name="Topham K."/>
            <person name="Topping I."/>
            <person name="Tsamla T."/>
            <person name="Vassiliev H."/>
            <person name="Vo A."/>
            <person name="Wangchuk T."/>
            <person name="Wangdi T."/>
            <person name="Weiand M."/>
            <person name="Wilkinson J."/>
            <person name="Wilson A."/>
            <person name="Yadav S."/>
            <person name="Young G."/>
            <person name="Yu Q."/>
            <person name="Zembek L."/>
            <person name="Zhong D."/>
            <person name="Zimmer A."/>
            <person name="Zwirko Z."/>
            <person name="Jaffe D.B."/>
            <person name="Alvarez P."/>
            <person name="Brockman W."/>
            <person name="Butler J."/>
            <person name="Chin C."/>
            <person name="Gnerre S."/>
            <person name="Grabherr M."/>
            <person name="Kleber M."/>
            <person name="Mauceli E."/>
            <person name="MacCallum I."/>
        </authorList>
    </citation>
    <scope>NUCLEOTIDE SEQUENCE [LARGE SCALE GENOMIC DNA]</scope>
    <source>
        <strain evidence="4">Tucson 14024-0371.13</strain>
    </source>
</reference>
<dbReference type="EMBL" id="CH902619">
    <property type="protein sequence ID" value="EDV37141.1"/>
    <property type="molecule type" value="Genomic_DNA"/>
</dbReference>
<dbReference type="OrthoDB" id="7736976at2759"/>
<dbReference type="OMA" id="QVFVIWL"/>
<accession>B3MBL0</accession>
<evidence type="ECO:0000313" key="4">
    <source>
        <dbReference type="Proteomes" id="UP000007801"/>
    </source>
</evidence>
<protein>
    <recommendedName>
        <fullName evidence="2">DUF4729 domain-containing protein</fullName>
    </recommendedName>
</protein>
<dbReference type="InParanoid" id="B3MBL0"/>
<organism evidence="3 4">
    <name type="scientific">Drosophila ananassae</name>
    <name type="common">Fruit fly</name>
    <dbReference type="NCBI Taxonomy" id="7217"/>
    <lineage>
        <taxon>Eukaryota</taxon>
        <taxon>Metazoa</taxon>
        <taxon>Ecdysozoa</taxon>
        <taxon>Arthropoda</taxon>
        <taxon>Hexapoda</taxon>
        <taxon>Insecta</taxon>
        <taxon>Pterygota</taxon>
        <taxon>Neoptera</taxon>
        <taxon>Endopterygota</taxon>
        <taxon>Diptera</taxon>
        <taxon>Brachycera</taxon>
        <taxon>Muscomorpha</taxon>
        <taxon>Ephydroidea</taxon>
        <taxon>Drosophilidae</taxon>
        <taxon>Drosophila</taxon>
        <taxon>Sophophora</taxon>
    </lineage>
</organism>